<dbReference type="CDD" id="cd00761">
    <property type="entry name" value="Glyco_tranf_GTA_type"/>
    <property type="match status" value="1"/>
</dbReference>
<dbReference type="Pfam" id="PF02709">
    <property type="entry name" value="Glyco_transf_7C"/>
    <property type="match status" value="1"/>
</dbReference>
<dbReference type="EMBL" id="SWLG01000006">
    <property type="protein sequence ID" value="TLS37484.1"/>
    <property type="molecule type" value="Genomic_DNA"/>
</dbReference>
<feature type="domain" description="Galactosyltransferase C-terminal" evidence="2">
    <location>
        <begin position="134"/>
        <end position="182"/>
    </location>
</feature>
<dbReference type="OrthoDB" id="9801954at2"/>
<reference evidence="3 4" key="1">
    <citation type="submission" date="2019-04" db="EMBL/GenBank/DDBJ databases">
        <title>Bacillus caeni sp. nov., a bacterium isolated from mangrove sediment.</title>
        <authorList>
            <person name="Huang H."/>
            <person name="Mo K."/>
            <person name="Hu Y."/>
        </authorList>
    </citation>
    <scope>NUCLEOTIDE SEQUENCE [LARGE SCALE GENOMIC DNA]</scope>
    <source>
        <strain evidence="3 4">HB172195</strain>
    </source>
</reference>
<evidence type="ECO:0000259" key="2">
    <source>
        <dbReference type="Pfam" id="PF02709"/>
    </source>
</evidence>
<protein>
    <submittedName>
        <fullName evidence="3">Glycosyltransferase</fullName>
    </submittedName>
</protein>
<dbReference type="AlphaFoldDB" id="A0A5R9FA93"/>
<dbReference type="InterPro" id="IPR029044">
    <property type="entry name" value="Nucleotide-diphossugar_trans"/>
</dbReference>
<dbReference type="RefSeq" id="WP_138125956.1">
    <property type="nucleotide sequence ID" value="NZ_SWLG01000006.1"/>
</dbReference>
<evidence type="ECO:0000313" key="3">
    <source>
        <dbReference type="EMBL" id="TLS37484.1"/>
    </source>
</evidence>
<dbReference type="GO" id="GO:0016740">
    <property type="term" value="F:transferase activity"/>
    <property type="evidence" value="ECO:0007669"/>
    <property type="project" value="UniProtKB-KW"/>
</dbReference>
<organism evidence="3 4">
    <name type="scientific">Exobacillus caeni</name>
    <dbReference type="NCBI Taxonomy" id="2574798"/>
    <lineage>
        <taxon>Bacteria</taxon>
        <taxon>Bacillati</taxon>
        <taxon>Bacillota</taxon>
        <taxon>Bacilli</taxon>
        <taxon>Bacillales</taxon>
        <taxon>Guptibacillaceae</taxon>
        <taxon>Exobacillus</taxon>
    </lineage>
</organism>
<dbReference type="Gene3D" id="3.90.550.10">
    <property type="entry name" value="Spore Coat Polysaccharide Biosynthesis Protein SpsA, Chain A"/>
    <property type="match status" value="1"/>
</dbReference>
<gene>
    <name evidence="3" type="ORF">FCL54_10080</name>
</gene>
<evidence type="ECO:0000256" key="1">
    <source>
        <dbReference type="ARBA" id="ARBA00022679"/>
    </source>
</evidence>
<dbReference type="InterPro" id="IPR027791">
    <property type="entry name" value="Galactosyl_T_C"/>
</dbReference>
<name>A0A5R9FA93_9BACL</name>
<keyword evidence="4" id="KW-1185">Reference proteome</keyword>
<comment type="caution">
    <text evidence="3">The sequence shown here is derived from an EMBL/GenBank/DDBJ whole genome shotgun (WGS) entry which is preliminary data.</text>
</comment>
<sequence length="238" mass="28069">MLKGVSVLIPYKPDYGIRDKSFQWVKSFYEIEMPEVELIIGYSDSQPFNRSEAINNAAKKATRDIFVIADADVIYNPRILIQSLELLKTHPWVIPFSQWLDISKLSTEKLLTESPQWPLPMNIEYRKRHNSMNYKPVSGVIVLPREKFYTVEGFDERFKGWGREDNAFSDAMNTLCGPYKRIEENYIFHLWHPKVGPKRNPNMKNNNKLYKRYAQRKGKVEAMKELIKECKEKENDEN</sequence>
<accession>A0A5R9FA93</accession>
<proteinExistence type="predicted"/>
<evidence type="ECO:0000313" key="4">
    <source>
        <dbReference type="Proteomes" id="UP000308230"/>
    </source>
</evidence>
<dbReference type="Proteomes" id="UP000308230">
    <property type="component" value="Unassembled WGS sequence"/>
</dbReference>
<dbReference type="SUPFAM" id="SSF53448">
    <property type="entry name" value="Nucleotide-diphospho-sugar transferases"/>
    <property type="match status" value="1"/>
</dbReference>
<keyword evidence="1 3" id="KW-0808">Transferase</keyword>